<gene>
    <name evidence="10" type="primary">Dere\GG12411</name>
    <name evidence="10" type="ORF">Dere_GG12411</name>
</gene>
<evidence type="ECO:0000256" key="1">
    <source>
        <dbReference type="ARBA" id="ARBA00002362"/>
    </source>
</evidence>
<dbReference type="GO" id="GO:0005198">
    <property type="term" value="F:structural molecule activity"/>
    <property type="evidence" value="ECO:0007669"/>
    <property type="project" value="TreeGrafter"/>
</dbReference>
<protein>
    <recommendedName>
        <fullName evidence="4">26S proteasome non-ATPase regulatory subunit 13</fullName>
    </recommendedName>
    <alternativeName>
        <fullName evidence="6">26S proteasome regulatory subunit RPN9</fullName>
    </alternativeName>
    <alternativeName>
        <fullName evidence="8">26S proteasome regulatory subunit S11</fullName>
    </alternativeName>
    <alternativeName>
        <fullName evidence="7">26S proteasome regulatory subunit p40.5</fullName>
    </alternativeName>
</protein>
<dbReference type="GO" id="GO:0008541">
    <property type="term" value="C:proteasome regulatory particle, lid subcomplex"/>
    <property type="evidence" value="ECO:0007669"/>
    <property type="project" value="TreeGrafter"/>
</dbReference>
<evidence type="ECO:0000256" key="8">
    <source>
        <dbReference type="ARBA" id="ARBA00032323"/>
    </source>
</evidence>
<dbReference type="Pfam" id="PF22037">
    <property type="entry name" value="PSD13_N"/>
    <property type="match status" value="1"/>
</dbReference>
<evidence type="ECO:0000313" key="11">
    <source>
        <dbReference type="Proteomes" id="UP000008711"/>
    </source>
</evidence>
<evidence type="ECO:0000256" key="5">
    <source>
        <dbReference type="ARBA" id="ARBA00022942"/>
    </source>
</evidence>
<dbReference type="GO" id="GO:0005829">
    <property type="term" value="C:cytosol"/>
    <property type="evidence" value="ECO:0007669"/>
    <property type="project" value="TreeGrafter"/>
</dbReference>
<dbReference type="PhylomeDB" id="B3P8F0"/>
<dbReference type="InterPro" id="IPR054179">
    <property type="entry name" value="PSD13_N"/>
</dbReference>
<dbReference type="InterPro" id="IPR035298">
    <property type="entry name" value="PSMD13"/>
</dbReference>
<evidence type="ECO:0000256" key="6">
    <source>
        <dbReference type="ARBA" id="ARBA00029749"/>
    </source>
</evidence>
<accession>B3P8F0</accession>
<comment type="similarity">
    <text evidence="2">Belongs to the proteasome subunit S11 family.</text>
</comment>
<name>B3P8F0_DROER</name>
<evidence type="ECO:0000259" key="9">
    <source>
        <dbReference type="PROSITE" id="PS50250"/>
    </source>
</evidence>
<dbReference type="GO" id="GO:0006511">
    <property type="term" value="P:ubiquitin-dependent protein catabolic process"/>
    <property type="evidence" value="ECO:0007669"/>
    <property type="project" value="TreeGrafter"/>
</dbReference>
<evidence type="ECO:0000256" key="7">
    <source>
        <dbReference type="ARBA" id="ARBA00031303"/>
    </source>
</evidence>
<dbReference type="PANTHER" id="PTHR10539">
    <property type="entry name" value="26S PROTEASOME NON-ATPASE REGULATORY SUBUNIT 13"/>
    <property type="match status" value="1"/>
</dbReference>
<dbReference type="HOGENOM" id="CLU_042989_0_0_1"/>
<dbReference type="eggNOG" id="KOG2908">
    <property type="taxonomic scope" value="Eukaryota"/>
</dbReference>
<proteinExistence type="inferred from homology"/>
<dbReference type="GO" id="GO:0005634">
    <property type="term" value="C:nucleus"/>
    <property type="evidence" value="ECO:0007669"/>
    <property type="project" value="TreeGrafter"/>
</dbReference>
<evidence type="ECO:0000313" key="10">
    <source>
        <dbReference type="EMBL" id="EDV53974.1"/>
    </source>
</evidence>
<dbReference type="AlphaFoldDB" id="B3P8F0"/>
<dbReference type="SMART" id="SM00088">
    <property type="entry name" value="PINT"/>
    <property type="match status" value="1"/>
</dbReference>
<dbReference type="Pfam" id="PF01399">
    <property type="entry name" value="PCI"/>
    <property type="match status" value="1"/>
</dbReference>
<keyword evidence="5" id="KW-0647">Proteasome</keyword>
<dbReference type="SUPFAM" id="SSF46785">
    <property type="entry name" value="Winged helix' DNA-binding domain"/>
    <property type="match status" value="1"/>
</dbReference>
<dbReference type="Proteomes" id="UP000008711">
    <property type="component" value="Unassembled WGS sequence"/>
</dbReference>
<reference evidence="10 11" key="1">
    <citation type="journal article" date="2007" name="Nature">
        <title>Evolution of genes and genomes on the Drosophila phylogeny.</title>
        <authorList>
            <consortium name="Drosophila 12 Genomes Consortium"/>
            <person name="Clark A.G."/>
            <person name="Eisen M.B."/>
            <person name="Smith D.R."/>
            <person name="Bergman C.M."/>
            <person name="Oliver B."/>
            <person name="Markow T.A."/>
            <person name="Kaufman T.C."/>
            <person name="Kellis M."/>
            <person name="Gelbart W."/>
            <person name="Iyer V.N."/>
            <person name="Pollard D.A."/>
            <person name="Sackton T.B."/>
            <person name="Larracuente A.M."/>
            <person name="Singh N.D."/>
            <person name="Abad J.P."/>
            <person name="Abt D.N."/>
            <person name="Adryan B."/>
            <person name="Aguade M."/>
            <person name="Akashi H."/>
            <person name="Anderson W.W."/>
            <person name="Aquadro C.F."/>
            <person name="Ardell D.H."/>
            <person name="Arguello R."/>
            <person name="Artieri C.G."/>
            <person name="Barbash D.A."/>
            <person name="Barker D."/>
            <person name="Barsanti P."/>
            <person name="Batterham P."/>
            <person name="Batzoglou S."/>
            <person name="Begun D."/>
            <person name="Bhutkar A."/>
            <person name="Blanco E."/>
            <person name="Bosak S.A."/>
            <person name="Bradley R.K."/>
            <person name="Brand A.D."/>
            <person name="Brent M.R."/>
            <person name="Brooks A.N."/>
            <person name="Brown R.H."/>
            <person name="Butlin R.K."/>
            <person name="Caggese C."/>
            <person name="Calvi B.R."/>
            <person name="Bernardo de Carvalho A."/>
            <person name="Caspi A."/>
            <person name="Castrezana S."/>
            <person name="Celniker S.E."/>
            <person name="Chang J.L."/>
            <person name="Chapple C."/>
            <person name="Chatterji S."/>
            <person name="Chinwalla A."/>
            <person name="Civetta A."/>
            <person name="Clifton S.W."/>
            <person name="Comeron J.M."/>
            <person name="Costello J.C."/>
            <person name="Coyne J.A."/>
            <person name="Daub J."/>
            <person name="David R.G."/>
            <person name="Delcher A.L."/>
            <person name="Delehaunty K."/>
            <person name="Do C.B."/>
            <person name="Ebling H."/>
            <person name="Edwards K."/>
            <person name="Eickbush T."/>
            <person name="Evans J.D."/>
            <person name="Filipski A."/>
            <person name="Findeiss S."/>
            <person name="Freyhult E."/>
            <person name="Fulton L."/>
            <person name="Fulton R."/>
            <person name="Garcia A.C."/>
            <person name="Gardiner A."/>
            <person name="Garfield D.A."/>
            <person name="Garvin B.E."/>
            <person name="Gibson G."/>
            <person name="Gilbert D."/>
            <person name="Gnerre S."/>
            <person name="Godfrey J."/>
            <person name="Good R."/>
            <person name="Gotea V."/>
            <person name="Gravely B."/>
            <person name="Greenberg A.J."/>
            <person name="Griffiths-Jones S."/>
            <person name="Gross S."/>
            <person name="Guigo R."/>
            <person name="Gustafson E.A."/>
            <person name="Haerty W."/>
            <person name="Hahn M.W."/>
            <person name="Halligan D.L."/>
            <person name="Halpern A.L."/>
            <person name="Halter G.M."/>
            <person name="Han M.V."/>
            <person name="Heger A."/>
            <person name="Hillier L."/>
            <person name="Hinrichs A.S."/>
            <person name="Holmes I."/>
            <person name="Hoskins R.A."/>
            <person name="Hubisz M.J."/>
            <person name="Hultmark D."/>
            <person name="Huntley M.A."/>
            <person name="Jaffe D.B."/>
            <person name="Jagadeeshan S."/>
            <person name="Jeck W.R."/>
            <person name="Johnson J."/>
            <person name="Jones C.D."/>
            <person name="Jordan W.C."/>
            <person name="Karpen G.H."/>
            <person name="Kataoka E."/>
            <person name="Keightley P.D."/>
            <person name="Kheradpour P."/>
            <person name="Kirkness E.F."/>
            <person name="Koerich L.B."/>
            <person name="Kristiansen K."/>
            <person name="Kudrna D."/>
            <person name="Kulathinal R.J."/>
            <person name="Kumar S."/>
            <person name="Kwok R."/>
            <person name="Lander E."/>
            <person name="Langley C.H."/>
            <person name="Lapoint R."/>
            <person name="Lazzaro B.P."/>
            <person name="Lee S.J."/>
            <person name="Levesque L."/>
            <person name="Li R."/>
            <person name="Lin C.F."/>
            <person name="Lin M.F."/>
            <person name="Lindblad-Toh K."/>
            <person name="Llopart A."/>
            <person name="Long M."/>
            <person name="Low L."/>
            <person name="Lozovsky E."/>
            <person name="Lu J."/>
            <person name="Luo M."/>
            <person name="Machado C.A."/>
            <person name="Makalowski W."/>
            <person name="Marzo M."/>
            <person name="Matsuda M."/>
            <person name="Matzkin L."/>
            <person name="McAllister B."/>
            <person name="McBride C.S."/>
            <person name="McKernan B."/>
            <person name="McKernan K."/>
            <person name="Mendez-Lago M."/>
            <person name="Minx P."/>
            <person name="Mollenhauer M.U."/>
            <person name="Montooth K."/>
            <person name="Mount S.M."/>
            <person name="Mu X."/>
            <person name="Myers E."/>
            <person name="Negre B."/>
            <person name="Newfeld S."/>
            <person name="Nielsen R."/>
            <person name="Noor M.A."/>
            <person name="O'Grady P."/>
            <person name="Pachter L."/>
            <person name="Papaceit M."/>
            <person name="Parisi M.J."/>
            <person name="Parisi M."/>
            <person name="Parts L."/>
            <person name="Pedersen J.S."/>
            <person name="Pesole G."/>
            <person name="Phillippy A.M."/>
            <person name="Ponting C.P."/>
            <person name="Pop M."/>
            <person name="Porcelli D."/>
            <person name="Powell J.R."/>
            <person name="Prohaska S."/>
            <person name="Pruitt K."/>
            <person name="Puig M."/>
            <person name="Quesneville H."/>
            <person name="Ram K.R."/>
            <person name="Rand D."/>
            <person name="Rasmussen M.D."/>
            <person name="Reed L.K."/>
            <person name="Reenan R."/>
            <person name="Reily A."/>
            <person name="Remington K.A."/>
            <person name="Rieger T.T."/>
            <person name="Ritchie M.G."/>
            <person name="Robin C."/>
            <person name="Rogers Y.H."/>
            <person name="Rohde C."/>
            <person name="Rozas J."/>
            <person name="Rubenfield M.J."/>
            <person name="Ruiz A."/>
            <person name="Russo S."/>
            <person name="Salzberg S.L."/>
            <person name="Sanchez-Gracia A."/>
            <person name="Saranga D.J."/>
            <person name="Sato H."/>
            <person name="Schaeffer S.W."/>
            <person name="Schatz M.C."/>
            <person name="Schlenke T."/>
            <person name="Schwartz R."/>
            <person name="Segarra C."/>
            <person name="Singh R.S."/>
            <person name="Sirot L."/>
            <person name="Sirota M."/>
            <person name="Sisneros N.B."/>
            <person name="Smith C.D."/>
            <person name="Smith T.F."/>
            <person name="Spieth J."/>
            <person name="Stage D.E."/>
            <person name="Stark A."/>
            <person name="Stephan W."/>
            <person name="Strausberg R.L."/>
            <person name="Strempel S."/>
            <person name="Sturgill D."/>
            <person name="Sutton G."/>
            <person name="Sutton G.G."/>
            <person name="Tao W."/>
            <person name="Teichmann S."/>
            <person name="Tobari Y.N."/>
            <person name="Tomimura Y."/>
            <person name="Tsolas J.M."/>
            <person name="Valente V.L."/>
            <person name="Venter E."/>
            <person name="Venter J.C."/>
            <person name="Vicario S."/>
            <person name="Vieira F.G."/>
            <person name="Vilella A.J."/>
            <person name="Villasante A."/>
            <person name="Walenz B."/>
            <person name="Wang J."/>
            <person name="Wasserman M."/>
            <person name="Watts T."/>
            <person name="Wilson D."/>
            <person name="Wilson R.K."/>
            <person name="Wing R.A."/>
            <person name="Wolfner M.F."/>
            <person name="Wong A."/>
            <person name="Wong G.K."/>
            <person name="Wu C.I."/>
            <person name="Wu G."/>
            <person name="Yamamoto D."/>
            <person name="Yang H.P."/>
            <person name="Yang S.P."/>
            <person name="Yorke J.A."/>
            <person name="Yoshida K."/>
            <person name="Zdobnov E."/>
            <person name="Zhang P."/>
            <person name="Zhang Y."/>
            <person name="Zimin A.V."/>
            <person name="Baldwin J."/>
            <person name="Abdouelleil A."/>
            <person name="Abdulkadir J."/>
            <person name="Abebe A."/>
            <person name="Abera B."/>
            <person name="Abreu J."/>
            <person name="Acer S.C."/>
            <person name="Aftuck L."/>
            <person name="Alexander A."/>
            <person name="An P."/>
            <person name="Anderson E."/>
            <person name="Anderson S."/>
            <person name="Arachi H."/>
            <person name="Azer M."/>
            <person name="Bachantsang P."/>
            <person name="Barry A."/>
            <person name="Bayul T."/>
            <person name="Berlin A."/>
            <person name="Bessette D."/>
            <person name="Bloom T."/>
            <person name="Blye J."/>
            <person name="Boguslavskiy L."/>
            <person name="Bonnet C."/>
            <person name="Boukhgalter B."/>
            <person name="Bourzgui I."/>
            <person name="Brown A."/>
            <person name="Cahill P."/>
            <person name="Channer S."/>
            <person name="Cheshatsang Y."/>
            <person name="Chuda L."/>
            <person name="Citroen M."/>
            <person name="Collymore A."/>
            <person name="Cooke P."/>
            <person name="Costello M."/>
            <person name="D'Aco K."/>
            <person name="Daza R."/>
            <person name="De Haan G."/>
            <person name="DeGray S."/>
            <person name="DeMaso C."/>
            <person name="Dhargay N."/>
            <person name="Dooley K."/>
            <person name="Dooley E."/>
            <person name="Doricent M."/>
            <person name="Dorje P."/>
            <person name="Dorjee K."/>
            <person name="Dupes A."/>
            <person name="Elong R."/>
            <person name="Falk J."/>
            <person name="Farina A."/>
            <person name="Faro S."/>
            <person name="Ferguson D."/>
            <person name="Fisher S."/>
            <person name="Foley C.D."/>
            <person name="Franke A."/>
            <person name="Friedrich D."/>
            <person name="Gadbois L."/>
            <person name="Gearin G."/>
            <person name="Gearin C.R."/>
            <person name="Giannoukos G."/>
            <person name="Goode T."/>
            <person name="Graham J."/>
            <person name="Grandbois E."/>
            <person name="Grewal S."/>
            <person name="Gyaltsen K."/>
            <person name="Hafez N."/>
            <person name="Hagos B."/>
            <person name="Hall J."/>
            <person name="Henson C."/>
            <person name="Hollinger A."/>
            <person name="Honan T."/>
            <person name="Huard M.D."/>
            <person name="Hughes L."/>
            <person name="Hurhula B."/>
            <person name="Husby M.E."/>
            <person name="Kamat A."/>
            <person name="Kanga B."/>
            <person name="Kashin S."/>
            <person name="Khazanovich D."/>
            <person name="Kisner P."/>
            <person name="Lance K."/>
            <person name="Lara M."/>
            <person name="Lee W."/>
            <person name="Lennon N."/>
            <person name="Letendre F."/>
            <person name="LeVine R."/>
            <person name="Lipovsky A."/>
            <person name="Liu X."/>
            <person name="Liu J."/>
            <person name="Liu S."/>
            <person name="Lokyitsang T."/>
            <person name="Lokyitsang Y."/>
            <person name="Lubonja R."/>
            <person name="Lui A."/>
            <person name="MacDonald P."/>
            <person name="Magnisalis V."/>
            <person name="Maru K."/>
            <person name="Matthews C."/>
            <person name="McCusker W."/>
            <person name="McDonough S."/>
            <person name="Mehta T."/>
            <person name="Meldrim J."/>
            <person name="Meneus L."/>
            <person name="Mihai O."/>
            <person name="Mihalev A."/>
            <person name="Mihova T."/>
            <person name="Mittelman R."/>
            <person name="Mlenga V."/>
            <person name="Montmayeur A."/>
            <person name="Mulrain L."/>
            <person name="Navidi A."/>
            <person name="Naylor J."/>
            <person name="Negash T."/>
            <person name="Nguyen T."/>
            <person name="Nguyen N."/>
            <person name="Nicol R."/>
            <person name="Norbu C."/>
            <person name="Norbu N."/>
            <person name="Novod N."/>
            <person name="O'Neill B."/>
            <person name="Osman S."/>
            <person name="Markiewicz E."/>
            <person name="Oyono O.L."/>
            <person name="Patti C."/>
            <person name="Phunkhang P."/>
            <person name="Pierre F."/>
            <person name="Priest M."/>
            <person name="Raghuraman S."/>
            <person name="Rege F."/>
            <person name="Reyes R."/>
            <person name="Rise C."/>
            <person name="Rogov P."/>
            <person name="Ross K."/>
            <person name="Ryan E."/>
            <person name="Settipalli S."/>
            <person name="Shea T."/>
            <person name="Sherpa N."/>
            <person name="Shi L."/>
            <person name="Shih D."/>
            <person name="Sparrow T."/>
            <person name="Spaulding J."/>
            <person name="Stalker J."/>
            <person name="Stange-Thomann N."/>
            <person name="Stavropoulos S."/>
            <person name="Stone C."/>
            <person name="Strader C."/>
            <person name="Tesfaye S."/>
            <person name="Thomson T."/>
            <person name="Thoulutsang Y."/>
            <person name="Thoulutsang D."/>
            <person name="Topham K."/>
            <person name="Topping I."/>
            <person name="Tsamla T."/>
            <person name="Vassiliev H."/>
            <person name="Vo A."/>
            <person name="Wangchuk T."/>
            <person name="Wangdi T."/>
            <person name="Weiand M."/>
            <person name="Wilkinson J."/>
            <person name="Wilson A."/>
            <person name="Yadav S."/>
            <person name="Young G."/>
            <person name="Yu Q."/>
            <person name="Zembek L."/>
            <person name="Zhong D."/>
            <person name="Zimmer A."/>
            <person name="Zwirko Z."/>
            <person name="Jaffe D.B."/>
            <person name="Alvarez P."/>
            <person name="Brockman W."/>
            <person name="Butler J."/>
            <person name="Chin C."/>
            <person name="Gnerre S."/>
            <person name="Grabherr M."/>
            <person name="Kleber M."/>
            <person name="Mauceli E."/>
            <person name="MacCallum I."/>
        </authorList>
    </citation>
    <scope>NUCLEOTIDE SEQUENCE [LARGE SCALE GENOMIC DNA]</scope>
    <source>
        <strain evidence="10 11">TSC#14021-0224.01</strain>
    </source>
</reference>
<comment type="subunit">
    <text evidence="3">Component of the 19S proteasome regulatory particle complex. The 26S proteasome consists of a 20S core particle (CP) and two 19S regulatory subunits (RP). The regulatory particle is made of a lid composed of 9 subunits including PSMD13, a base containing 6 ATPases and few additional components.</text>
</comment>
<sequence length="382" mass="43753">MSNSQPNVTAYLATQKKTTNKELAAEWTLIEELYNEKLWNELTIKLVTFVRHESLQDESALLQLYQNFLSTFETKINPYGLIQILEVVVDNIGDKKEAIEFLEKMKDKVKICDEAVWYLQVMQGNLYLSNLNDLNATKKIIEELRDVLEEAGNVTPVHGKYYMLASQYYRRVGKHSDYYRCGLQFLGCSLDEYPRDQWAQQAFFLGLAALLGDGVYNIGELLAHPILESLKGTENEWLMELLKAFNTGDINKFNEMKKIWSKIPDLAAQEVKLRQKISLLCLMEMTFKRSAIERAITFTDIAQETKLPAKEVELLIMKALALDLVRGEIDQVAGVVNMSWVQPRVLNRSQIVGMASTLDTWMGAITNMEKLMENRAAEILTN</sequence>
<dbReference type="OrthoDB" id="1093at2759"/>
<comment type="function">
    <text evidence="1">Component of the 26S proteasome, a multiprotein complex involved in the ATP-dependent degradation of ubiquitinated proteins. This complex plays a key role in the maintenance of protein homeostasis by removing misfolded or damaged proteins, which could impair cellular functions, and by removing proteins whose functions are no longer required. Therefore, the proteasome participates in numerous cellular processes, including cell cycle progression, apoptosis, or DNA damage repair.</text>
</comment>
<evidence type="ECO:0000256" key="3">
    <source>
        <dbReference type="ARBA" id="ARBA00011441"/>
    </source>
</evidence>
<evidence type="ECO:0000256" key="4">
    <source>
        <dbReference type="ARBA" id="ARBA00015732"/>
    </source>
</evidence>
<dbReference type="EMBL" id="CH954182">
    <property type="protein sequence ID" value="EDV53974.1"/>
    <property type="molecule type" value="Genomic_DNA"/>
</dbReference>
<organism evidence="10 11">
    <name type="scientific">Drosophila erecta</name>
    <name type="common">Fruit fly</name>
    <dbReference type="NCBI Taxonomy" id="7220"/>
    <lineage>
        <taxon>Eukaryota</taxon>
        <taxon>Metazoa</taxon>
        <taxon>Ecdysozoa</taxon>
        <taxon>Arthropoda</taxon>
        <taxon>Hexapoda</taxon>
        <taxon>Insecta</taxon>
        <taxon>Pterygota</taxon>
        <taxon>Neoptera</taxon>
        <taxon>Endopterygota</taxon>
        <taxon>Diptera</taxon>
        <taxon>Brachycera</taxon>
        <taxon>Muscomorpha</taxon>
        <taxon>Ephydroidea</taxon>
        <taxon>Drosophilidae</taxon>
        <taxon>Drosophila</taxon>
        <taxon>Sophophora</taxon>
    </lineage>
</organism>
<evidence type="ECO:0000256" key="2">
    <source>
        <dbReference type="ARBA" id="ARBA00006207"/>
    </source>
</evidence>
<feature type="domain" description="PCI" evidence="9">
    <location>
        <begin position="174"/>
        <end position="343"/>
    </location>
</feature>
<reference evidence="10 11" key="2">
    <citation type="journal article" date="2008" name="Bioinformatics">
        <title>Assembly reconciliation.</title>
        <authorList>
            <person name="Zimin A.V."/>
            <person name="Smith D.R."/>
            <person name="Sutton G."/>
            <person name="Yorke J.A."/>
        </authorList>
    </citation>
    <scope>NUCLEOTIDE SEQUENCE [LARGE SCALE GENOMIC DNA]</scope>
    <source>
        <strain evidence="10 11">TSC#14021-0224.01</strain>
    </source>
</reference>
<dbReference type="OMA" id="ANKRTIT"/>
<dbReference type="PANTHER" id="PTHR10539:SF0">
    <property type="entry name" value="26S PROTEASOME NON-ATPASE REGULATORY SUBUNIT 13"/>
    <property type="match status" value="1"/>
</dbReference>
<dbReference type="InterPro" id="IPR036390">
    <property type="entry name" value="WH_DNA-bd_sf"/>
</dbReference>
<keyword evidence="11" id="KW-1185">Reference proteome</keyword>
<dbReference type="PROSITE" id="PS50250">
    <property type="entry name" value="PCI"/>
    <property type="match status" value="1"/>
</dbReference>
<dbReference type="InterPro" id="IPR000717">
    <property type="entry name" value="PCI_dom"/>
</dbReference>
<dbReference type="KEGG" id="der:6554340"/>